<dbReference type="Proteomes" id="UP000318626">
    <property type="component" value="Chromosome"/>
</dbReference>
<gene>
    <name evidence="1" type="ORF">Pan97_28680</name>
</gene>
<dbReference type="EMBL" id="CP036289">
    <property type="protein sequence ID" value="QDU75826.1"/>
    <property type="molecule type" value="Genomic_DNA"/>
</dbReference>
<evidence type="ECO:0000313" key="1">
    <source>
        <dbReference type="EMBL" id="QDU75826.1"/>
    </source>
</evidence>
<dbReference type="KEGG" id="bvo:Pan97_28680"/>
<sequence>MREETFLVTPDYSRRVRLAHVETDPGSEFTVLRDGVAF</sequence>
<accession>A0A518C9B7</accession>
<organism evidence="1 2">
    <name type="scientific">Bremerella volcania</name>
    <dbReference type="NCBI Taxonomy" id="2527984"/>
    <lineage>
        <taxon>Bacteria</taxon>
        <taxon>Pseudomonadati</taxon>
        <taxon>Planctomycetota</taxon>
        <taxon>Planctomycetia</taxon>
        <taxon>Pirellulales</taxon>
        <taxon>Pirellulaceae</taxon>
        <taxon>Bremerella</taxon>
    </lineage>
</organism>
<reference evidence="2" key="1">
    <citation type="submission" date="2019-02" db="EMBL/GenBank/DDBJ databases">
        <title>Deep-cultivation of Planctomycetes and their phenomic and genomic characterization uncovers novel biology.</title>
        <authorList>
            <person name="Wiegand S."/>
            <person name="Jogler M."/>
            <person name="Boedeker C."/>
            <person name="Pinto D."/>
            <person name="Vollmers J."/>
            <person name="Rivas-Marin E."/>
            <person name="Kohn T."/>
            <person name="Peeters S.H."/>
            <person name="Heuer A."/>
            <person name="Rast P."/>
            <person name="Oberbeckmann S."/>
            <person name="Bunk B."/>
            <person name="Jeske O."/>
            <person name="Meyerdierks A."/>
            <person name="Storesund J.E."/>
            <person name="Kallscheuer N."/>
            <person name="Luecker S."/>
            <person name="Lage O.M."/>
            <person name="Pohl T."/>
            <person name="Merkel B.J."/>
            <person name="Hornburger P."/>
            <person name="Mueller R.-W."/>
            <person name="Bruemmer F."/>
            <person name="Labrenz M."/>
            <person name="Spormann A.M."/>
            <person name="Op den Camp H."/>
            <person name="Overmann J."/>
            <person name="Amann R."/>
            <person name="Jetten M.S.M."/>
            <person name="Mascher T."/>
            <person name="Medema M.H."/>
            <person name="Devos D.P."/>
            <person name="Kaster A.-K."/>
            <person name="Ovreas L."/>
            <person name="Rohde M."/>
            <person name="Galperin M.Y."/>
            <person name="Jogler C."/>
        </authorList>
    </citation>
    <scope>NUCLEOTIDE SEQUENCE [LARGE SCALE GENOMIC DNA]</scope>
    <source>
        <strain evidence="2">Pan97</strain>
    </source>
</reference>
<dbReference type="AlphaFoldDB" id="A0A518C9B7"/>
<evidence type="ECO:0000313" key="2">
    <source>
        <dbReference type="Proteomes" id="UP000318626"/>
    </source>
</evidence>
<name>A0A518C9B7_9BACT</name>
<keyword evidence="2" id="KW-1185">Reference proteome</keyword>
<proteinExistence type="predicted"/>
<protein>
    <submittedName>
        <fullName evidence="1">Uncharacterized protein</fullName>
    </submittedName>
</protein>